<name>A0A9Q8W938_9PEZI</name>
<accession>A0A9Q8W938</accession>
<protein>
    <submittedName>
        <fullName evidence="2">Uncharacterized protein</fullName>
    </submittedName>
</protein>
<gene>
    <name evidence="2" type="ORF">CLUP02_00800</name>
</gene>
<dbReference type="RefSeq" id="XP_049135803.1">
    <property type="nucleotide sequence ID" value="XM_049279846.1"/>
</dbReference>
<dbReference type="KEGG" id="clup:CLUP02_00800"/>
<dbReference type="AlphaFoldDB" id="A0A9Q8W938"/>
<keyword evidence="3" id="KW-1185">Reference proteome</keyword>
<evidence type="ECO:0000313" key="2">
    <source>
        <dbReference type="EMBL" id="UQC74152.1"/>
    </source>
</evidence>
<sequence>MIRSGLALAGGPRLNGGSCEASQGSLEGLAKTGSYGRIRCVGDLCKGSEAPHPHRPLASCPPRASRDSEEGEQARLGGCLSEGKWVLPEYLVSHNECGSLSAVFLLRFVLLEALGQPFLRLLRLCPSFHACLVCSHDSVRGQLVVRAIVQEFLSSFSVGYSPMTEGISSIEGLGRNEGLTRGLSRAVRELEKILGYWGSFSSR</sequence>
<evidence type="ECO:0000256" key="1">
    <source>
        <dbReference type="SAM" id="MobiDB-lite"/>
    </source>
</evidence>
<feature type="region of interest" description="Disordered" evidence="1">
    <location>
        <begin position="50"/>
        <end position="72"/>
    </location>
</feature>
<evidence type="ECO:0000313" key="3">
    <source>
        <dbReference type="Proteomes" id="UP000830671"/>
    </source>
</evidence>
<dbReference type="Proteomes" id="UP000830671">
    <property type="component" value="Chromosome 1"/>
</dbReference>
<proteinExistence type="predicted"/>
<dbReference type="EMBL" id="CP019471">
    <property type="protein sequence ID" value="UQC74152.1"/>
    <property type="molecule type" value="Genomic_DNA"/>
</dbReference>
<dbReference type="GeneID" id="73334856"/>
<organism evidence="2 3">
    <name type="scientific">Colletotrichum lupini</name>
    <dbReference type="NCBI Taxonomy" id="145971"/>
    <lineage>
        <taxon>Eukaryota</taxon>
        <taxon>Fungi</taxon>
        <taxon>Dikarya</taxon>
        <taxon>Ascomycota</taxon>
        <taxon>Pezizomycotina</taxon>
        <taxon>Sordariomycetes</taxon>
        <taxon>Hypocreomycetidae</taxon>
        <taxon>Glomerellales</taxon>
        <taxon>Glomerellaceae</taxon>
        <taxon>Colletotrichum</taxon>
        <taxon>Colletotrichum acutatum species complex</taxon>
    </lineage>
</organism>
<reference evidence="2" key="1">
    <citation type="journal article" date="2021" name="Mol. Plant Microbe Interact.">
        <title>Complete Genome Sequence of the Plant-Pathogenic Fungus Colletotrichum lupini.</title>
        <authorList>
            <person name="Baroncelli R."/>
            <person name="Pensec F."/>
            <person name="Da Lio D."/>
            <person name="Boufleur T."/>
            <person name="Vicente I."/>
            <person name="Sarrocco S."/>
            <person name="Picot A."/>
            <person name="Baraldi E."/>
            <person name="Sukno S."/>
            <person name="Thon M."/>
            <person name="Le Floch G."/>
        </authorList>
    </citation>
    <scope>NUCLEOTIDE SEQUENCE</scope>
    <source>
        <strain evidence="2">IMI 504893</strain>
    </source>
</reference>